<reference evidence="1 2" key="1">
    <citation type="submission" date="2023-12" db="EMBL/GenBank/DDBJ databases">
        <authorList>
            <person name="Manesh M.J.H."/>
            <person name="Bing R.G."/>
            <person name="Willard D.J."/>
            <person name="Kelly R.M."/>
        </authorList>
    </citation>
    <scope>NUCLEOTIDE SEQUENCE [LARGE SCALE GENOMIC DNA]</scope>
    <source>
        <strain evidence="1 2">DSM 8977</strain>
    </source>
</reference>
<gene>
    <name evidence="1" type="ORF">SOJ16_002085</name>
</gene>
<sequence length="354" mass="41737">MNTALLHAQQFWQTICLYVQQIIQTLSNEFRAFVVDPQLWLNIKWNQFVHFMYSDQVTDFVIEMIFLSPIIYFAFNLAKKTFYWVKKNFTIYGPNSIFLPRIVRYNLGLILEPRKDIYIKTIDDALKVFYRMMLFNGIKSKKLTMERELSMTLLLDENDKLLVATIDSVGIFNCVKPNCHEVVYSYNTSFNGQCKKVVWAHTHTASVDLEYGTHEEYLYSVATCPSNEDMLHYMGLRHLIAPVEVKYALIIPGMIGTRCYVMDLTTFEREYARGISPDKIYARGNWYSHSKKLLKEIYPKEYFNEVYNAIRKDEQLHPTLLGIKLKYKDKQPRIKSQKEGFKEWVQMQKTGSKS</sequence>
<evidence type="ECO:0000313" key="2">
    <source>
        <dbReference type="Proteomes" id="UP001322744"/>
    </source>
</evidence>
<accession>A0ABZ0U0T0</accession>
<evidence type="ECO:0000313" key="1">
    <source>
        <dbReference type="EMBL" id="WPX08218.1"/>
    </source>
</evidence>
<keyword evidence="2" id="KW-1185">Reference proteome</keyword>
<protein>
    <submittedName>
        <fullName evidence="1">Uncharacterized protein</fullName>
    </submittedName>
</protein>
<dbReference type="EMBL" id="CP139957">
    <property type="protein sequence ID" value="WPX08218.1"/>
    <property type="molecule type" value="Genomic_DNA"/>
</dbReference>
<name>A0ABZ0U0T0_9FIRM</name>
<proteinExistence type="predicted"/>
<dbReference type="Proteomes" id="UP001322744">
    <property type="component" value="Chromosome"/>
</dbReference>
<organism evidence="1 2">
    <name type="scientific">Anaerocellum danielii</name>
    <dbReference type="NCBI Taxonomy" id="1387557"/>
    <lineage>
        <taxon>Bacteria</taxon>
        <taxon>Bacillati</taxon>
        <taxon>Bacillota</taxon>
        <taxon>Bacillota incertae sedis</taxon>
        <taxon>Caldicellulosiruptorales</taxon>
        <taxon>Caldicellulosiruptoraceae</taxon>
        <taxon>Anaerocellum</taxon>
    </lineage>
</organism>
<dbReference type="RefSeq" id="WP_045175507.1">
    <property type="nucleotide sequence ID" value="NZ_CP139957.1"/>
</dbReference>